<proteinExistence type="predicted"/>
<dbReference type="GeneID" id="80348165"/>
<sequence length="106" mass="11288">MDPASDLEPTDRRRSLTSPAEPFGGPADVVMPLSLPLVGGDIVDSIVDSRRRAMRPRRSRTTPAYSAVLGAAADRTAYGAAVDTSHRRVRSAPGSAVRHNAVEGHR</sequence>
<dbReference type="AlphaFoldDB" id="A0A7G1KPU0"/>
<evidence type="ECO:0000313" key="2">
    <source>
        <dbReference type="EMBL" id="BCK55869.1"/>
    </source>
</evidence>
<dbReference type="EMBL" id="AP023396">
    <property type="protein sequence ID" value="BCK55869.1"/>
    <property type="molecule type" value="Genomic_DNA"/>
</dbReference>
<name>A0A7G1KPU0_9NOCA</name>
<keyword evidence="3" id="KW-1185">Reference proteome</keyword>
<reference evidence="2 3" key="1">
    <citation type="submission" date="2020-08" db="EMBL/GenBank/DDBJ databases">
        <title>Genome Sequencing of Nocardia wallacei strain FMUON74 and assembly.</title>
        <authorList>
            <person name="Toyokawa M."/>
            <person name="Uesaka K."/>
        </authorList>
    </citation>
    <scope>NUCLEOTIDE SEQUENCE [LARGE SCALE GENOMIC DNA]</scope>
    <source>
        <strain evidence="2 3">FMUON74</strain>
    </source>
</reference>
<accession>A0A7G1KPU0</accession>
<gene>
    <name evidence="2" type="ORF">NWFMUON74_36410</name>
</gene>
<evidence type="ECO:0000313" key="3">
    <source>
        <dbReference type="Proteomes" id="UP000516173"/>
    </source>
</evidence>
<dbReference type="Proteomes" id="UP000516173">
    <property type="component" value="Chromosome"/>
</dbReference>
<dbReference type="KEGG" id="nwl:NWFMUON74_36410"/>
<feature type="region of interest" description="Disordered" evidence="1">
    <location>
        <begin position="82"/>
        <end position="106"/>
    </location>
</feature>
<dbReference type="RefSeq" id="WP_187683040.1">
    <property type="nucleotide sequence ID" value="NZ_AP023396.1"/>
</dbReference>
<evidence type="ECO:0000256" key="1">
    <source>
        <dbReference type="SAM" id="MobiDB-lite"/>
    </source>
</evidence>
<feature type="region of interest" description="Disordered" evidence="1">
    <location>
        <begin position="1"/>
        <end position="27"/>
    </location>
</feature>
<organism evidence="2 3">
    <name type="scientific">Nocardia wallacei</name>
    <dbReference type="NCBI Taxonomy" id="480035"/>
    <lineage>
        <taxon>Bacteria</taxon>
        <taxon>Bacillati</taxon>
        <taxon>Actinomycetota</taxon>
        <taxon>Actinomycetes</taxon>
        <taxon>Mycobacteriales</taxon>
        <taxon>Nocardiaceae</taxon>
        <taxon>Nocardia</taxon>
    </lineage>
</organism>
<protein>
    <submittedName>
        <fullName evidence="2">Uncharacterized protein</fullName>
    </submittedName>
</protein>